<feature type="compositionally biased region" description="Low complexity" evidence="1">
    <location>
        <begin position="76"/>
        <end position="91"/>
    </location>
</feature>
<name>A0A9Q5I3W9_SANBA</name>
<sequence>MRPMRLFCASAGAGVGGVRAGRCMRAVVGDRKGRRLVSSASSQILKEMHTQQSDDGKRARARARARTQTQTSVEDAGSSSSTTTTAPTGSAKLFADAFREETGSGSITADTSGDRSTSSPTGSDKLFADALLEESPSSSSPQNSNRTAQLLAQYTQQQQEHPNWTGEESMQDAVLRMLVDKYKPLQGPVIRSAEEKLRERPPSLRPASSSSSSTSEDEREREGWSTRERRAMEPLLPSKEGHRPWHTTFTPPSTPTPRVKLGSYVSSSSSGQGKRDSEKGARQDIAAARRSATAQRLGRARESMIDYKLGLSPSSSFSQSQTQIQHPRRPRAPPAGLKAWAGLVEERIERARLEGQFRSLSGRGRPIRRESGGEANPFIAREEFLMNRIVQRNQAAPPWVELQGEMESAISTFRAILRQAWTKRAVLALTSDPSRAPPSSSSSSSLLSLTPSDARELRDPAWAAREASYHASALGEVNELVRRYNGVAPYSVRKPYFEREKELERCYAESAGDVVEGVRERVRKGALGRGEVRGVEFGDEERGGGGGGSGRDERRMGIWDVVPPIYRPRAEAFSKQSYPIHLIWFTVLAVMAGEDEIVPGDIVAVNHGMYGRKEGLVVGSSVDYAGRQVVEIQFEPGEVYKAWYPNVRRVRRTVSYLNPAKHRTVERTVYW</sequence>
<feature type="compositionally biased region" description="Low complexity" evidence="1">
    <location>
        <begin position="205"/>
        <end position="214"/>
    </location>
</feature>
<feature type="compositionally biased region" description="Polar residues" evidence="1">
    <location>
        <begin position="103"/>
        <end position="122"/>
    </location>
</feature>
<evidence type="ECO:0000313" key="3">
    <source>
        <dbReference type="EMBL" id="OCB91213.1"/>
    </source>
</evidence>
<dbReference type="Pfam" id="PF09350">
    <property type="entry name" value="DJC28_CD"/>
    <property type="match status" value="1"/>
</dbReference>
<proteinExistence type="predicted"/>
<keyword evidence="4" id="KW-1185">Reference proteome</keyword>
<organism evidence="3 4">
    <name type="scientific">Sanghuangporus baumii</name>
    <name type="common">Phellinus baumii</name>
    <dbReference type="NCBI Taxonomy" id="108892"/>
    <lineage>
        <taxon>Eukaryota</taxon>
        <taxon>Fungi</taxon>
        <taxon>Dikarya</taxon>
        <taxon>Basidiomycota</taxon>
        <taxon>Agaricomycotina</taxon>
        <taxon>Agaricomycetes</taxon>
        <taxon>Hymenochaetales</taxon>
        <taxon>Hymenochaetaceae</taxon>
        <taxon>Sanghuangporus</taxon>
    </lineage>
</organism>
<feature type="domain" description="DnaJ homologue subfamily C member 28 conserved" evidence="2">
    <location>
        <begin position="343"/>
        <end position="414"/>
    </location>
</feature>
<feature type="compositionally biased region" description="Low complexity" evidence="1">
    <location>
        <begin position="312"/>
        <end position="325"/>
    </location>
</feature>
<dbReference type="OrthoDB" id="547796at2759"/>
<feature type="region of interest" description="Disordered" evidence="1">
    <location>
        <begin position="38"/>
        <end position="124"/>
    </location>
</feature>
<dbReference type="InterPro" id="IPR018961">
    <property type="entry name" value="DnaJ_homolog_subfam-C_membr-28"/>
</dbReference>
<feature type="compositionally biased region" description="Basic and acidic residues" evidence="1">
    <location>
        <begin position="216"/>
        <end position="232"/>
    </location>
</feature>
<feature type="compositionally biased region" description="Basic and acidic residues" evidence="1">
    <location>
        <begin position="192"/>
        <end position="202"/>
    </location>
</feature>
<feature type="region of interest" description="Disordered" evidence="1">
    <location>
        <begin position="431"/>
        <end position="452"/>
    </location>
</feature>
<dbReference type="PANTHER" id="PTHR39394">
    <property type="entry name" value="YALI0E31793P"/>
    <property type="match status" value="1"/>
</dbReference>
<dbReference type="PANTHER" id="PTHR39394:SF1">
    <property type="entry name" value="DNAJ HOMOLOGUE SUBFAMILY C MEMBER 28 CONSERVED DOMAIN-CONTAINING PROTEIN"/>
    <property type="match status" value="1"/>
</dbReference>
<evidence type="ECO:0000256" key="1">
    <source>
        <dbReference type="SAM" id="MobiDB-lite"/>
    </source>
</evidence>
<evidence type="ECO:0000313" key="4">
    <source>
        <dbReference type="Proteomes" id="UP000757232"/>
    </source>
</evidence>
<dbReference type="AlphaFoldDB" id="A0A9Q5I3W9"/>
<evidence type="ECO:0000259" key="2">
    <source>
        <dbReference type="Pfam" id="PF09350"/>
    </source>
</evidence>
<feature type="region of interest" description="Disordered" evidence="1">
    <location>
        <begin position="190"/>
        <end position="299"/>
    </location>
</feature>
<feature type="compositionally biased region" description="Basic and acidic residues" evidence="1">
    <location>
        <begin position="273"/>
        <end position="282"/>
    </location>
</feature>
<feature type="region of interest" description="Disordered" evidence="1">
    <location>
        <begin position="312"/>
        <end position="335"/>
    </location>
</feature>
<accession>A0A9Q5I3W9</accession>
<feature type="compositionally biased region" description="Basic and acidic residues" evidence="1">
    <location>
        <begin position="46"/>
        <end position="58"/>
    </location>
</feature>
<reference evidence="3" key="1">
    <citation type="submission" date="2016-06" db="EMBL/GenBank/DDBJ databases">
        <title>Draft Genome sequence of the fungus Inonotus baumii.</title>
        <authorList>
            <person name="Zhu H."/>
            <person name="Lin W."/>
        </authorList>
    </citation>
    <scope>NUCLEOTIDE SEQUENCE</scope>
    <source>
        <strain evidence="3">821</strain>
    </source>
</reference>
<dbReference type="EMBL" id="LNZH02000101">
    <property type="protein sequence ID" value="OCB91213.1"/>
    <property type="molecule type" value="Genomic_DNA"/>
</dbReference>
<protein>
    <recommendedName>
        <fullName evidence="2">DnaJ homologue subfamily C member 28 conserved domain-containing protein</fullName>
    </recommendedName>
</protein>
<comment type="caution">
    <text evidence="3">The sequence shown here is derived from an EMBL/GenBank/DDBJ whole genome shotgun (WGS) entry which is preliminary data.</text>
</comment>
<gene>
    <name evidence="3" type="ORF">A7U60_g1560</name>
</gene>
<dbReference type="Proteomes" id="UP000757232">
    <property type="component" value="Unassembled WGS sequence"/>
</dbReference>